<keyword evidence="2" id="KW-0378">Hydrolase</keyword>
<dbReference type="EC" id="2.7.7.7" evidence="4"/>
<dbReference type="OrthoDB" id="5497329at2"/>
<dbReference type="Gene3D" id="3.30.420.10">
    <property type="entry name" value="Ribonuclease H-like superfamily/Ribonuclease H"/>
    <property type="match status" value="1"/>
</dbReference>
<dbReference type="GO" id="GO:0003887">
    <property type="term" value="F:DNA-directed DNA polymerase activity"/>
    <property type="evidence" value="ECO:0007669"/>
    <property type="project" value="UniProtKB-EC"/>
</dbReference>
<accession>A0A4V1C8U7</accession>
<dbReference type="PANTHER" id="PTHR30231:SF7">
    <property type="entry name" value="BLR4117 PROTEIN"/>
    <property type="match status" value="1"/>
</dbReference>
<dbReference type="CDD" id="cd06127">
    <property type="entry name" value="DEDDh"/>
    <property type="match status" value="1"/>
</dbReference>
<sequence length="207" mass="24006">MFERLKQHWNRNRLKDPRFAFLFDIASDDEVVCFDCETTGLNPRKDRIVSLSAMKIRGNEILTSEALSLTFAQEQTISEESIKIHWIRNEDTKAGLSQQEGIEAFLHFIGSRPLVGYYLEFDVAMVNQIIKPWLGITLPNSQIEVSSRYYDYKEEIIPKKIIDLSFEAILKDLELPNLGQHDAFSDAFMTSLIYIKLKSLENYQGLY</sequence>
<reference evidence="4 5" key="1">
    <citation type="submission" date="2018-08" db="EMBL/GenBank/DDBJ databases">
        <title>Horizontal acquisition of hydrogen conversion ability and other habitat adaptations in Hydrogenovibrio crunogenus strains.</title>
        <authorList>
            <person name="Gonnella G."/>
            <person name="Adam N."/>
            <person name="Perner M."/>
        </authorList>
    </citation>
    <scope>NUCLEOTIDE SEQUENCE [LARGE SCALE GENOMIC DNA]</scope>
    <source>
        <strain evidence="4 5">SP-41</strain>
    </source>
</reference>
<evidence type="ECO:0000256" key="1">
    <source>
        <dbReference type="ARBA" id="ARBA00022722"/>
    </source>
</evidence>
<evidence type="ECO:0000313" key="5">
    <source>
        <dbReference type="Proteomes" id="UP000296201"/>
    </source>
</evidence>
<dbReference type="GO" id="GO:0008408">
    <property type="term" value="F:3'-5' exonuclease activity"/>
    <property type="evidence" value="ECO:0007669"/>
    <property type="project" value="TreeGrafter"/>
</dbReference>
<keyword evidence="4" id="KW-0808">Transferase</keyword>
<dbReference type="EMBL" id="CP032096">
    <property type="protein sequence ID" value="QBZ83144.1"/>
    <property type="molecule type" value="Genomic_DNA"/>
</dbReference>
<gene>
    <name evidence="4" type="primary">polC_1</name>
    <name evidence="4" type="ORF">GHNINEIG_01185</name>
</gene>
<dbReference type="InterPro" id="IPR013520">
    <property type="entry name" value="Ribonucl_H"/>
</dbReference>
<dbReference type="RefSeq" id="WP_135795789.1">
    <property type="nucleotide sequence ID" value="NZ_CP032096.1"/>
</dbReference>
<dbReference type="InterPro" id="IPR036397">
    <property type="entry name" value="RNaseH_sf"/>
</dbReference>
<dbReference type="PANTHER" id="PTHR30231">
    <property type="entry name" value="DNA POLYMERASE III SUBUNIT EPSILON"/>
    <property type="match status" value="1"/>
</dbReference>
<dbReference type="GO" id="GO:0005829">
    <property type="term" value="C:cytosol"/>
    <property type="evidence" value="ECO:0007669"/>
    <property type="project" value="TreeGrafter"/>
</dbReference>
<feature type="domain" description="Exonuclease" evidence="3">
    <location>
        <begin position="30"/>
        <end position="203"/>
    </location>
</feature>
<dbReference type="AlphaFoldDB" id="A0A4V1C8U7"/>
<dbReference type="Proteomes" id="UP000296201">
    <property type="component" value="Chromosome"/>
</dbReference>
<proteinExistence type="predicted"/>
<dbReference type="GO" id="GO:0003676">
    <property type="term" value="F:nucleic acid binding"/>
    <property type="evidence" value="ECO:0007669"/>
    <property type="project" value="InterPro"/>
</dbReference>
<dbReference type="SUPFAM" id="SSF53098">
    <property type="entry name" value="Ribonuclease H-like"/>
    <property type="match status" value="1"/>
</dbReference>
<dbReference type="NCBIfam" id="NF006601">
    <property type="entry name" value="PRK09145.1"/>
    <property type="match status" value="1"/>
</dbReference>
<keyword evidence="4" id="KW-0548">Nucleotidyltransferase</keyword>
<name>A0A4V1C8U7_9GAMM</name>
<keyword evidence="2" id="KW-0269">Exonuclease</keyword>
<evidence type="ECO:0000259" key="3">
    <source>
        <dbReference type="SMART" id="SM00479"/>
    </source>
</evidence>
<keyword evidence="1" id="KW-0540">Nuclease</keyword>
<dbReference type="SMART" id="SM00479">
    <property type="entry name" value="EXOIII"/>
    <property type="match status" value="1"/>
</dbReference>
<organism evidence="4 5">
    <name type="scientific">Hydrogenovibrio crunogenus</name>
    <dbReference type="NCBI Taxonomy" id="39765"/>
    <lineage>
        <taxon>Bacteria</taxon>
        <taxon>Pseudomonadati</taxon>
        <taxon>Pseudomonadota</taxon>
        <taxon>Gammaproteobacteria</taxon>
        <taxon>Thiotrichales</taxon>
        <taxon>Piscirickettsiaceae</taxon>
        <taxon>Hydrogenovibrio</taxon>
    </lineage>
</organism>
<protein>
    <submittedName>
        <fullName evidence="4">DNA polymerase III PolC-type</fullName>
        <ecNumber evidence="4">2.7.7.7</ecNumber>
    </submittedName>
</protein>
<keyword evidence="5" id="KW-1185">Reference proteome</keyword>
<evidence type="ECO:0000313" key="4">
    <source>
        <dbReference type="EMBL" id="QBZ83144.1"/>
    </source>
</evidence>
<evidence type="ECO:0000256" key="2">
    <source>
        <dbReference type="ARBA" id="ARBA00022839"/>
    </source>
</evidence>
<dbReference type="Pfam" id="PF00929">
    <property type="entry name" value="RNase_T"/>
    <property type="match status" value="1"/>
</dbReference>
<dbReference type="InterPro" id="IPR012337">
    <property type="entry name" value="RNaseH-like_sf"/>
</dbReference>